<gene>
    <name evidence="1" type="ORF">EV191_113132</name>
</gene>
<sequence>MGAIYLVRHGQASFGAADYDNLSELGVRQSAIIGATLRDRGERFDRVLSGTLRRQRDTAAGALAAAGWARSYATDARWNEYDHIGLAGNAGDGSASRDRQAANRQYQRKLEEAIEQWVAAGESAAYPESWVGFQARVRAAFDELAENLGRGGRALVFTSGGVIAALCAGLLGGAGQAFITLNRVAVNGAFTTLVTGRSGISMVSYNEHAHFTGNSADLLSYR</sequence>
<evidence type="ECO:0000313" key="2">
    <source>
        <dbReference type="Proteomes" id="UP000294911"/>
    </source>
</evidence>
<dbReference type="AlphaFoldDB" id="A0A4R2QCV3"/>
<evidence type="ECO:0000313" key="1">
    <source>
        <dbReference type="EMBL" id="TCP46853.1"/>
    </source>
</evidence>
<dbReference type="GO" id="GO:0005737">
    <property type="term" value="C:cytoplasm"/>
    <property type="evidence" value="ECO:0007669"/>
    <property type="project" value="TreeGrafter"/>
</dbReference>
<dbReference type="PANTHER" id="PTHR48100:SF1">
    <property type="entry name" value="HISTIDINE PHOSPHATASE FAMILY PROTEIN-RELATED"/>
    <property type="match status" value="1"/>
</dbReference>
<dbReference type="SMART" id="SM00855">
    <property type="entry name" value="PGAM"/>
    <property type="match status" value="1"/>
</dbReference>
<protein>
    <submittedName>
        <fullName evidence="1">Broad specificity phosphatase PhoE</fullName>
    </submittedName>
</protein>
<dbReference type="InterPro" id="IPR029033">
    <property type="entry name" value="His_PPase_superfam"/>
</dbReference>
<dbReference type="InterPro" id="IPR050275">
    <property type="entry name" value="PGM_Phosphatase"/>
</dbReference>
<proteinExistence type="predicted"/>
<organism evidence="1 2">
    <name type="scientific">Tamaricihabitans halophyticus</name>
    <dbReference type="NCBI Taxonomy" id="1262583"/>
    <lineage>
        <taxon>Bacteria</taxon>
        <taxon>Bacillati</taxon>
        <taxon>Actinomycetota</taxon>
        <taxon>Actinomycetes</taxon>
        <taxon>Pseudonocardiales</taxon>
        <taxon>Pseudonocardiaceae</taxon>
        <taxon>Tamaricihabitans</taxon>
    </lineage>
</organism>
<dbReference type="Gene3D" id="3.40.50.1240">
    <property type="entry name" value="Phosphoglycerate mutase-like"/>
    <property type="match status" value="1"/>
</dbReference>
<dbReference type="GO" id="GO:0016791">
    <property type="term" value="F:phosphatase activity"/>
    <property type="evidence" value="ECO:0007669"/>
    <property type="project" value="TreeGrafter"/>
</dbReference>
<dbReference type="PANTHER" id="PTHR48100">
    <property type="entry name" value="BROAD-SPECIFICITY PHOSPHATASE YOR283W-RELATED"/>
    <property type="match status" value="1"/>
</dbReference>
<dbReference type="Proteomes" id="UP000294911">
    <property type="component" value="Unassembled WGS sequence"/>
</dbReference>
<dbReference type="Pfam" id="PF00300">
    <property type="entry name" value="His_Phos_1"/>
    <property type="match status" value="1"/>
</dbReference>
<accession>A0A4R2QCV3</accession>
<dbReference type="EMBL" id="SLXQ01000013">
    <property type="protein sequence ID" value="TCP46853.1"/>
    <property type="molecule type" value="Genomic_DNA"/>
</dbReference>
<dbReference type="CDD" id="cd07067">
    <property type="entry name" value="HP_PGM_like"/>
    <property type="match status" value="1"/>
</dbReference>
<dbReference type="SUPFAM" id="SSF53254">
    <property type="entry name" value="Phosphoglycerate mutase-like"/>
    <property type="match status" value="1"/>
</dbReference>
<dbReference type="InterPro" id="IPR013078">
    <property type="entry name" value="His_Pase_superF_clade-1"/>
</dbReference>
<dbReference type="OrthoDB" id="280692at2"/>
<name>A0A4R2QCV3_9PSEU</name>
<reference evidence="1 2" key="1">
    <citation type="submission" date="2019-03" db="EMBL/GenBank/DDBJ databases">
        <title>Genomic Encyclopedia of Type Strains, Phase IV (KMG-IV): sequencing the most valuable type-strain genomes for metagenomic binning, comparative biology and taxonomic classification.</title>
        <authorList>
            <person name="Goeker M."/>
        </authorList>
    </citation>
    <scope>NUCLEOTIDE SEQUENCE [LARGE SCALE GENOMIC DNA]</scope>
    <source>
        <strain evidence="1 2">DSM 45765</strain>
    </source>
</reference>
<dbReference type="RefSeq" id="WP_132879573.1">
    <property type="nucleotide sequence ID" value="NZ_SLXQ01000013.1"/>
</dbReference>
<keyword evidence="2" id="KW-1185">Reference proteome</keyword>
<comment type="caution">
    <text evidence="1">The sequence shown here is derived from an EMBL/GenBank/DDBJ whole genome shotgun (WGS) entry which is preliminary data.</text>
</comment>